<dbReference type="InterPro" id="IPR003959">
    <property type="entry name" value="ATPase_AAA_core"/>
</dbReference>
<comment type="caution">
    <text evidence="3">The sequence shown here is derived from an EMBL/GenBank/DDBJ whole genome shotgun (WGS) entry which is preliminary data.</text>
</comment>
<sequence>MHAIQYRHSEYSNRLDCRNSTSTSAMAPTADYLDSFASGHLLKAIVAAFPLPKTIMERAVLEDALAPLPFFQAAAGTVTRLTKLVPSVLMSMSDRNSPSVQLCRVPTNDEPLARLPEVLALDVYIYLTERTATTKSGSVYLDPLQKFFASHPAFVSGSVQGTLHDVLPRFSLFFTVYERKGRAAVKLNAVGSGKPMSEWSTIMFNSPHQLASRALNFALKYPLPTPSSAARPADTAAVDTSADNSGLDDVWDDSPAKPPAPATTSHFSPAGHDGASSLFDTPTADAPPPTFYSSSPLDNVFGSPSLNFNKNNNGDMPHRPSTPTHNVATVDPFNTGIPSLISSTRCNVYLVQSASKAIYFANHLISLPRTHLAVGGLGDLTRRPSVVALDAVTLAYPALPTKSLVVIWDFGRSPPDDIEPMTHELRRVLQYAPTLVVHAGARLAEALEFQLGFPMPADSVYDVAELYTEWSRVSREAQGVLAMVDVLGHVGERIKMTKAQMVRLIAPMVGKKSDVGQYAASVDLNLALHACQLPTNGARSKVAAWATQAEERARKMDLDQVVSKRYWDLHSDTIALARAAAHDVDQLISAFTAMEARITELITWLRRARSFLAVSQLRLGDGWSPNPALPKHVPVQAKFDAQSKIVWRYPTSTTTASNSAVDGTDEGDGDKSSDPAVGLGGISQQLQRVHDQFMDKTQKEVADLMSLLPERVREAIQAIPDATETLNEVILDLGEPPRLRFFAQGKTAIDLDHVGIVTEKDLDSIVNGRTFSSDRRGGINGQLHRISWIPNRNGEAVGLTIRVGRACPPGEGVGQMLQDLVEEGESVLLLGKPGSGKTHTLRDLVARLSDKGNNVMIVDTSNEARRMQVRDRARQFEVLLEAVQNHTPDFVAIDEISDAKEVAAARSVVTRVQGMVATAHGDLESILRNKVMRDLVGGLQTATVGDARAKELGGRKTVTTRAEESLFSTVVELVSRTEVRVFKNVNRVVDDILHPHKYPWAERRWLEADIPRAAAAATVAHEPTEVADDYEDPAFEHEEGASDVENGVGDDHVSESQEEKAGASAHRAYFWVRVEPFDEIQLELAAVV</sequence>
<dbReference type="EMBL" id="MCFL01000011">
    <property type="protein sequence ID" value="ORZ37890.1"/>
    <property type="molecule type" value="Genomic_DNA"/>
</dbReference>
<gene>
    <name evidence="3" type="ORF">BCR44DRAFT_1430149</name>
</gene>
<dbReference type="CDD" id="cd00009">
    <property type="entry name" value="AAA"/>
    <property type="match status" value="1"/>
</dbReference>
<evidence type="ECO:0000259" key="2">
    <source>
        <dbReference type="SMART" id="SM00382"/>
    </source>
</evidence>
<dbReference type="GO" id="GO:0016887">
    <property type="term" value="F:ATP hydrolysis activity"/>
    <property type="evidence" value="ECO:0007669"/>
    <property type="project" value="InterPro"/>
</dbReference>
<feature type="domain" description="AAA+ ATPase" evidence="2">
    <location>
        <begin position="823"/>
        <end position="941"/>
    </location>
</feature>
<dbReference type="STRING" id="765915.A0A1Y2HTG8"/>
<evidence type="ECO:0000313" key="4">
    <source>
        <dbReference type="Proteomes" id="UP000193411"/>
    </source>
</evidence>
<feature type="region of interest" description="Disordered" evidence="1">
    <location>
        <begin position="654"/>
        <end position="679"/>
    </location>
</feature>
<dbReference type="InterPro" id="IPR003593">
    <property type="entry name" value="AAA+_ATPase"/>
</dbReference>
<dbReference type="InterPro" id="IPR027417">
    <property type="entry name" value="P-loop_NTPase"/>
</dbReference>
<dbReference type="OrthoDB" id="26838at2759"/>
<accession>A0A1Y2HTG8</accession>
<dbReference type="Gene3D" id="3.40.50.300">
    <property type="entry name" value="P-loop containing nucleotide triphosphate hydrolases"/>
    <property type="match status" value="1"/>
</dbReference>
<dbReference type="Pfam" id="PF00004">
    <property type="entry name" value="AAA"/>
    <property type="match status" value="1"/>
</dbReference>
<dbReference type="PANTHER" id="PTHR20953:SF3">
    <property type="entry name" value="P-LOOP CONTAINING NUCLEOSIDE TRIPHOSPHATE HYDROLASES SUPERFAMILY PROTEIN"/>
    <property type="match status" value="1"/>
</dbReference>
<dbReference type="PANTHER" id="PTHR20953">
    <property type="entry name" value="KINASE-RELATED"/>
    <property type="match status" value="1"/>
</dbReference>
<feature type="compositionally biased region" description="Basic and acidic residues" evidence="1">
    <location>
        <begin position="1049"/>
        <end position="1060"/>
    </location>
</feature>
<proteinExistence type="predicted"/>
<dbReference type="AlphaFoldDB" id="A0A1Y2HTG8"/>
<feature type="region of interest" description="Disordered" evidence="1">
    <location>
        <begin position="227"/>
        <end position="294"/>
    </location>
</feature>
<reference evidence="3 4" key="1">
    <citation type="submission" date="2016-07" db="EMBL/GenBank/DDBJ databases">
        <title>Pervasive Adenine N6-methylation of Active Genes in Fungi.</title>
        <authorList>
            <consortium name="DOE Joint Genome Institute"/>
            <person name="Mondo S.J."/>
            <person name="Dannebaum R.O."/>
            <person name="Kuo R.C."/>
            <person name="Labutti K."/>
            <person name="Haridas S."/>
            <person name="Kuo A."/>
            <person name="Salamov A."/>
            <person name="Ahrendt S.R."/>
            <person name="Lipzen A."/>
            <person name="Sullivan W."/>
            <person name="Andreopoulos W.B."/>
            <person name="Clum A."/>
            <person name="Lindquist E."/>
            <person name="Daum C."/>
            <person name="Ramamoorthy G.K."/>
            <person name="Gryganskyi A."/>
            <person name="Culley D."/>
            <person name="Magnuson J.K."/>
            <person name="James T.Y."/>
            <person name="O'Malley M.A."/>
            <person name="Stajich J.E."/>
            <person name="Spatafora J.W."/>
            <person name="Visel A."/>
            <person name="Grigoriev I.V."/>
        </authorList>
    </citation>
    <scope>NUCLEOTIDE SEQUENCE [LARGE SCALE GENOMIC DNA]</scope>
    <source>
        <strain evidence="3 4">PL171</strain>
    </source>
</reference>
<dbReference type="SUPFAM" id="SSF52540">
    <property type="entry name" value="P-loop containing nucleoside triphosphate hydrolases"/>
    <property type="match status" value="1"/>
</dbReference>
<feature type="region of interest" description="Disordered" evidence="1">
    <location>
        <begin position="1038"/>
        <end position="1060"/>
    </location>
</feature>
<name>A0A1Y2HTG8_9FUNG</name>
<dbReference type="Proteomes" id="UP000193411">
    <property type="component" value="Unassembled WGS sequence"/>
</dbReference>
<evidence type="ECO:0000313" key="3">
    <source>
        <dbReference type="EMBL" id="ORZ37890.1"/>
    </source>
</evidence>
<dbReference type="SMART" id="SM00382">
    <property type="entry name" value="AAA"/>
    <property type="match status" value="1"/>
</dbReference>
<dbReference type="GO" id="GO:0005524">
    <property type="term" value="F:ATP binding"/>
    <property type="evidence" value="ECO:0007669"/>
    <property type="project" value="InterPro"/>
</dbReference>
<protein>
    <recommendedName>
        <fullName evidence="2">AAA+ ATPase domain-containing protein</fullName>
    </recommendedName>
</protein>
<evidence type="ECO:0000256" key="1">
    <source>
        <dbReference type="SAM" id="MobiDB-lite"/>
    </source>
</evidence>
<keyword evidence="4" id="KW-1185">Reference proteome</keyword>
<organism evidence="3 4">
    <name type="scientific">Catenaria anguillulae PL171</name>
    <dbReference type="NCBI Taxonomy" id="765915"/>
    <lineage>
        <taxon>Eukaryota</taxon>
        <taxon>Fungi</taxon>
        <taxon>Fungi incertae sedis</taxon>
        <taxon>Blastocladiomycota</taxon>
        <taxon>Blastocladiomycetes</taxon>
        <taxon>Blastocladiales</taxon>
        <taxon>Catenariaceae</taxon>
        <taxon>Catenaria</taxon>
    </lineage>
</organism>